<proteinExistence type="predicted"/>
<dbReference type="Gene3D" id="3.30.420.10">
    <property type="entry name" value="Ribonuclease H-like superfamily/Ribonuclease H"/>
    <property type="match status" value="1"/>
</dbReference>
<evidence type="ECO:0000313" key="1">
    <source>
        <dbReference type="EMBL" id="KAG5322413.1"/>
    </source>
</evidence>
<name>A0A836JQV5_9HYME</name>
<gene>
    <name evidence="1" type="ORF">G6Z78_0009823</name>
</gene>
<dbReference type="PANTHER" id="PTHR46060">
    <property type="entry name" value="MARINER MOS1 TRANSPOSASE-LIKE PROTEIN"/>
    <property type="match status" value="1"/>
</dbReference>
<comment type="caution">
    <text evidence="1">The sequence shown here is derived from an EMBL/GenBank/DDBJ whole genome shotgun (WGS) entry which is preliminary data.</text>
</comment>
<keyword evidence="2" id="KW-1185">Reference proteome</keyword>
<protein>
    <submittedName>
        <fullName evidence="1">MOS1T transposase</fullName>
    </submittedName>
</protein>
<reference evidence="1" key="1">
    <citation type="submission" date="2020-02" db="EMBL/GenBank/DDBJ databases">
        <title>Relaxed selection underlies rapid genomic changes in the transitions from sociality to social parasitism in ants.</title>
        <authorList>
            <person name="Bi X."/>
        </authorList>
    </citation>
    <scope>NUCLEOTIDE SEQUENCE</scope>
    <source>
        <strain evidence="1">BGI-DK2014c</strain>
        <tissue evidence="1">Whole body</tissue>
    </source>
</reference>
<organism evidence="1 2">
    <name type="scientific">Pseudoatta argentina</name>
    <dbReference type="NCBI Taxonomy" id="621737"/>
    <lineage>
        <taxon>Eukaryota</taxon>
        <taxon>Metazoa</taxon>
        <taxon>Ecdysozoa</taxon>
        <taxon>Arthropoda</taxon>
        <taxon>Hexapoda</taxon>
        <taxon>Insecta</taxon>
        <taxon>Pterygota</taxon>
        <taxon>Neoptera</taxon>
        <taxon>Endopterygota</taxon>
        <taxon>Hymenoptera</taxon>
        <taxon>Apocrita</taxon>
        <taxon>Aculeata</taxon>
        <taxon>Formicoidea</taxon>
        <taxon>Formicidae</taxon>
        <taxon>Myrmicinae</taxon>
        <taxon>Pseudoatta</taxon>
    </lineage>
</organism>
<dbReference type="Proteomes" id="UP000668214">
    <property type="component" value="Unassembled WGS sequence"/>
</dbReference>
<evidence type="ECO:0000313" key="2">
    <source>
        <dbReference type="Proteomes" id="UP000668214"/>
    </source>
</evidence>
<dbReference type="GO" id="GO:0003676">
    <property type="term" value="F:nucleic acid binding"/>
    <property type="evidence" value="ECO:0007669"/>
    <property type="project" value="InterPro"/>
</dbReference>
<feature type="non-terminal residue" evidence="1">
    <location>
        <position position="1"/>
    </location>
</feature>
<dbReference type="EMBL" id="JAANIA010000992">
    <property type="protein sequence ID" value="KAG5322413.1"/>
    <property type="molecule type" value="Genomic_DNA"/>
</dbReference>
<accession>A0A836JQV5</accession>
<dbReference type="InterPro" id="IPR036397">
    <property type="entry name" value="RNaseH_sf"/>
</dbReference>
<sequence length="146" mass="16860">VTLNVLLRPLLQKSLKKSMIERVHNILHQHLGTKKSSVRWVPWVTSGESAPKKMKTVPSAGKATVFEKQLAHKKVLFHHDNAPTHSFAVVAKLMELRFQLVSHPLYSPDLASSDYYLFPNLKKWLAGRRFYSNQEDCRNECLFYTI</sequence>
<dbReference type="InterPro" id="IPR052709">
    <property type="entry name" value="Transposase-MT_Hybrid"/>
</dbReference>
<dbReference type="PANTHER" id="PTHR46060:SF1">
    <property type="entry name" value="MARINER MOS1 TRANSPOSASE-LIKE PROTEIN"/>
    <property type="match status" value="1"/>
</dbReference>
<feature type="non-terminal residue" evidence="1">
    <location>
        <position position="146"/>
    </location>
</feature>
<dbReference type="AlphaFoldDB" id="A0A836JQV5"/>